<organism evidence="1 2">
    <name type="scientific">Paucilactobacillus nenjiangensis</name>
    <dbReference type="NCBI Taxonomy" id="1296540"/>
    <lineage>
        <taxon>Bacteria</taxon>
        <taxon>Bacillati</taxon>
        <taxon>Bacillota</taxon>
        <taxon>Bacilli</taxon>
        <taxon>Lactobacillales</taxon>
        <taxon>Lactobacillaceae</taxon>
        <taxon>Paucilactobacillus</taxon>
    </lineage>
</organism>
<gene>
    <name evidence="1" type="ORF">F0161_06320</name>
</gene>
<dbReference type="EMBL" id="CP043939">
    <property type="protein sequence ID" value="QER67508.1"/>
    <property type="molecule type" value="Genomic_DNA"/>
</dbReference>
<name>A0A5P1X5D6_9LACO</name>
<evidence type="ECO:0000313" key="1">
    <source>
        <dbReference type="EMBL" id="QER67508.1"/>
    </source>
</evidence>
<sequence length="340" mass="37918">MNEFDISVPNETDFNLDIMDKSLYNYDYGSYSLSPLQETAGLVVADELNKKLAAHFSDIRIIEQLLGPGNIELVADVSDIIQKKINDGTLGFMVNQKNGDTLAILRNLKTGRLFKSVPLKAKEVKELGNLPELSAVQGQLASIADEIEDLNKLVGRVEQGQYNDRFAGFFSARQKIIEGLSAEDDQLRRQLLISAITENNSTISKLQLSIYSDANDFINMKTMLGDSKRIDNLLQTTIGYLNSTVQLNVVAYTAMGEKKPLLAVVKNYQAFIGQTLLQEIGDTGKTVAWRIDNAHKGNDGKFLETSNEIYKKINNLIRSVNSIELGEQENEKIETENKDM</sequence>
<dbReference type="AlphaFoldDB" id="A0A5P1X5D6"/>
<dbReference type="OrthoDB" id="2199110at2"/>
<dbReference type="Proteomes" id="UP000325295">
    <property type="component" value="Chromosome"/>
</dbReference>
<reference evidence="1 2" key="1">
    <citation type="submission" date="2019-09" db="EMBL/GenBank/DDBJ databases">
        <title>Complete Genome Sequence of Lactobacillus nenjiangensis SH-Y15, isolated from sauerkraut.</title>
        <authorList>
            <person name="Yang H."/>
        </authorList>
    </citation>
    <scope>NUCLEOTIDE SEQUENCE [LARGE SCALE GENOMIC DNA]</scope>
    <source>
        <strain evidence="1 2">SH-Y15</strain>
    </source>
</reference>
<evidence type="ECO:0000313" key="2">
    <source>
        <dbReference type="Proteomes" id="UP000325295"/>
    </source>
</evidence>
<accession>A0A5P1X5D6</accession>
<dbReference type="RefSeq" id="WP_150204057.1">
    <property type="nucleotide sequence ID" value="NZ_CAUQTN010000071.1"/>
</dbReference>
<protein>
    <submittedName>
        <fullName evidence="1">Uncharacterized protein</fullName>
    </submittedName>
</protein>
<dbReference type="KEGG" id="lnn:F0161_06320"/>
<keyword evidence="2" id="KW-1185">Reference proteome</keyword>
<proteinExistence type="predicted"/>